<dbReference type="GO" id="GO:0005524">
    <property type="term" value="F:ATP binding"/>
    <property type="evidence" value="ECO:0007669"/>
    <property type="project" value="UniProtKB-KW"/>
</dbReference>
<evidence type="ECO:0000256" key="2">
    <source>
        <dbReference type="ARBA" id="ARBA00022679"/>
    </source>
</evidence>
<keyword evidence="8" id="KW-1185">Reference proteome</keyword>
<protein>
    <recommendedName>
        <fullName evidence="6">Protein kinase domain-containing protein</fullName>
    </recommendedName>
</protein>
<dbReference type="AlphaFoldDB" id="A0A9W9WG90"/>
<gene>
    <name evidence="7" type="ORF">N7530_010926</name>
</gene>
<evidence type="ECO:0000256" key="3">
    <source>
        <dbReference type="ARBA" id="ARBA00022741"/>
    </source>
</evidence>
<dbReference type="Gene3D" id="3.30.200.20">
    <property type="entry name" value="Phosphorylase Kinase, domain 1"/>
    <property type="match status" value="1"/>
</dbReference>
<dbReference type="Gene3D" id="1.10.510.10">
    <property type="entry name" value="Transferase(Phosphotransferase) domain 1"/>
    <property type="match status" value="1"/>
</dbReference>
<dbReference type="SUPFAM" id="SSF56112">
    <property type="entry name" value="Protein kinase-like (PK-like)"/>
    <property type="match status" value="1"/>
</dbReference>
<keyword evidence="2" id="KW-0808">Transferase</keyword>
<dbReference type="PANTHER" id="PTHR45646:SF11">
    <property type="entry name" value="SERINE_THREONINE-PROTEIN KINASE DOA"/>
    <property type="match status" value="1"/>
</dbReference>
<dbReference type="GO" id="GO:0005634">
    <property type="term" value="C:nucleus"/>
    <property type="evidence" value="ECO:0007669"/>
    <property type="project" value="TreeGrafter"/>
</dbReference>
<dbReference type="PANTHER" id="PTHR45646">
    <property type="entry name" value="SERINE/THREONINE-PROTEIN KINASE DOA-RELATED"/>
    <property type="match status" value="1"/>
</dbReference>
<evidence type="ECO:0000313" key="7">
    <source>
        <dbReference type="EMBL" id="KAJ5458982.1"/>
    </source>
</evidence>
<dbReference type="EMBL" id="JAPWDO010000008">
    <property type="protein sequence ID" value="KAJ5458982.1"/>
    <property type="molecule type" value="Genomic_DNA"/>
</dbReference>
<evidence type="ECO:0000259" key="6">
    <source>
        <dbReference type="PROSITE" id="PS50011"/>
    </source>
</evidence>
<dbReference type="InterPro" id="IPR011009">
    <property type="entry name" value="Kinase-like_dom_sf"/>
</dbReference>
<dbReference type="InterPro" id="IPR000719">
    <property type="entry name" value="Prot_kinase_dom"/>
</dbReference>
<evidence type="ECO:0000256" key="1">
    <source>
        <dbReference type="ARBA" id="ARBA00022527"/>
    </source>
</evidence>
<keyword evidence="5" id="KW-0067">ATP-binding</keyword>
<dbReference type="GO" id="GO:0004674">
    <property type="term" value="F:protein serine/threonine kinase activity"/>
    <property type="evidence" value="ECO:0007669"/>
    <property type="project" value="UniProtKB-KW"/>
</dbReference>
<dbReference type="Proteomes" id="UP001147760">
    <property type="component" value="Unassembled WGS sequence"/>
</dbReference>
<comment type="caution">
    <text evidence="7">The sequence shown here is derived from an EMBL/GenBank/DDBJ whole genome shotgun (WGS) entry which is preliminary data.</text>
</comment>
<feature type="domain" description="Protein kinase" evidence="6">
    <location>
        <begin position="51"/>
        <end position="413"/>
    </location>
</feature>
<dbReference type="OrthoDB" id="5979581at2759"/>
<name>A0A9W9WG90_9EURO</name>
<evidence type="ECO:0000256" key="4">
    <source>
        <dbReference type="ARBA" id="ARBA00022777"/>
    </source>
</evidence>
<proteinExistence type="predicted"/>
<dbReference type="GO" id="GO:0043484">
    <property type="term" value="P:regulation of RNA splicing"/>
    <property type="evidence" value="ECO:0007669"/>
    <property type="project" value="TreeGrafter"/>
</dbReference>
<organism evidence="7 8">
    <name type="scientific">Penicillium desertorum</name>
    <dbReference type="NCBI Taxonomy" id="1303715"/>
    <lineage>
        <taxon>Eukaryota</taxon>
        <taxon>Fungi</taxon>
        <taxon>Dikarya</taxon>
        <taxon>Ascomycota</taxon>
        <taxon>Pezizomycotina</taxon>
        <taxon>Eurotiomycetes</taxon>
        <taxon>Eurotiomycetidae</taxon>
        <taxon>Eurotiales</taxon>
        <taxon>Aspergillaceae</taxon>
        <taxon>Penicillium</taxon>
    </lineage>
</organism>
<accession>A0A9W9WG90</accession>
<dbReference type="InterPro" id="IPR051175">
    <property type="entry name" value="CLK_kinases"/>
</dbReference>
<reference evidence="7" key="1">
    <citation type="submission" date="2022-12" db="EMBL/GenBank/DDBJ databases">
        <authorList>
            <person name="Petersen C."/>
        </authorList>
    </citation>
    <scope>NUCLEOTIDE SEQUENCE</scope>
    <source>
        <strain evidence="7">IBT 17660</strain>
    </source>
</reference>
<dbReference type="Pfam" id="PF00069">
    <property type="entry name" value="Pkinase"/>
    <property type="match status" value="1"/>
</dbReference>
<evidence type="ECO:0000256" key="5">
    <source>
        <dbReference type="ARBA" id="ARBA00022840"/>
    </source>
</evidence>
<keyword evidence="3" id="KW-0547">Nucleotide-binding</keyword>
<sequence length="424" mass="49024">MAEETGKKLFNLEWLRSLFRRSLKFPVSFHKAGWDIIPADEKVEEEHMPTFYDENFYFPVTIGDILLSRYQAVGIEVFALDVFGEEESAFYDQIKRGNQQHPGSNRVRTKIGEVKIPQKDWKYYEHLALQQTPLGESLQDLQKRSAGERLDKLSIQSTIYQMLLALDYLHTEYHMIHGGYGMVPDSRLSERRLSPLTDIKGDNIFQEIGDETRLDRYVQAEIENPSPRKFAYSYPIYRSRPLEPASQLGVIQLGDFGSAVQGDEPRNGEVLQPSLYRAPEVVLEKEWNYPVDVWNLGVWAWCAFEGSPLFVCAETSETKRPYSISLHLAQFTGLLGPPPPDFIEPDTISAEYFDKDGNWIAKDCEVQTTSFEELEKHLEGEDKEMFLDLIKGMITWRPEDRKTPRELIKHPWLQGIDTRFSQAN</sequence>
<reference evidence="7" key="2">
    <citation type="journal article" date="2023" name="IMA Fungus">
        <title>Comparative genomic study of the Penicillium genus elucidates a diverse pangenome and 15 lateral gene transfer events.</title>
        <authorList>
            <person name="Petersen C."/>
            <person name="Sorensen T."/>
            <person name="Nielsen M.R."/>
            <person name="Sondergaard T.E."/>
            <person name="Sorensen J.L."/>
            <person name="Fitzpatrick D.A."/>
            <person name="Frisvad J.C."/>
            <person name="Nielsen K.L."/>
        </authorList>
    </citation>
    <scope>NUCLEOTIDE SEQUENCE</scope>
    <source>
        <strain evidence="7">IBT 17660</strain>
    </source>
</reference>
<dbReference type="SMART" id="SM00220">
    <property type="entry name" value="S_TKc"/>
    <property type="match status" value="1"/>
</dbReference>
<keyword evidence="4" id="KW-0418">Kinase</keyword>
<dbReference type="PROSITE" id="PS50011">
    <property type="entry name" value="PROTEIN_KINASE_DOM"/>
    <property type="match status" value="1"/>
</dbReference>
<keyword evidence="1" id="KW-0723">Serine/threonine-protein kinase</keyword>
<evidence type="ECO:0000313" key="8">
    <source>
        <dbReference type="Proteomes" id="UP001147760"/>
    </source>
</evidence>